<organism evidence="5 6">
    <name type="scientific">Helianthus annuus</name>
    <name type="common">Common sunflower</name>
    <dbReference type="NCBI Taxonomy" id="4232"/>
    <lineage>
        <taxon>Eukaryota</taxon>
        <taxon>Viridiplantae</taxon>
        <taxon>Streptophyta</taxon>
        <taxon>Embryophyta</taxon>
        <taxon>Tracheophyta</taxon>
        <taxon>Spermatophyta</taxon>
        <taxon>Magnoliopsida</taxon>
        <taxon>eudicotyledons</taxon>
        <taxon>Gunneridae</taxon>
        <taxon>Pentapetalae</taxon>
        <taxon>asterids</taxon>
        <taxon>campanulids</taxon>
        <taxon>Asterales</taxon>
        <taxon>Asteraceae</taxon>
        <taxon>Asteroideae</taxon>
        <taxon>Heliantheae alliance</taxon>
        <taxon>Heliantheae</taxon>
        <taxon>Helianthus</taxon>
    </lineage>
</organism>
<accession>A0A251TAU6</accession>
<dbReference type="Proteomes" id="UP000215914">
    <property type="component" value="Chromosome 11"/>
</dbReference>
<sequence>MVTSSTSMKMLISFLFLCCISTCFSSPLSISDGVFTSEPSIGRNLLQAKKPCPVNFEFMNYTIITSRCKGPQYPAKLCCDAFKDFACPYSDDLNDLSNDCSSTMFSYINLYGNYPPGLFANLCRDDKIGLICPALAPGTARNNVGADSNNSPNIHSWSILTLTVGFIIYVFLLM</sequence>
<dbReference type="Gramene" id="mRNA:HanXRQr2_Chr11g0482381">
    <property type="protein sequence ID" value="mRNA:HanXRQr2_Chr11g0482381"/>
    <property type="gene ID" value="HanXRQr2_Chr11g0482381"/>
</dbReference>
<dbReference type="PANTHER" id="PTHR31533:SF2">
    <property type="entry name" value="GPI-ANCHORED PROTEIN LLG1"/>
    <property type="match status" value="1"/>
</dbReference>
<dbReference type="OrthoDB" id="585255at2759"/>
<name>A0A251TAU6_HELAN</name>
<feature type="signal peptide" evidence="2">
    <location>
        <begin position="1"/>
        <end position="25"/>
    </location>
</feature>
<feature type="chain" id="PRO_5012377399" evidence="2">
    <location>
        <begin position="26"/>
        <end position="174"/>
    </location>
</feature>
<dbReference type="EMBL" id="MNCJ02000326">
    <property type="protein sequence ID" value="KAF5781340.1"/>
    <property type="molecule type" value="Genomic_DNA"/>
</dbReference>
<keyword evidence="1" id="KW-0812">Transmembrane</keyword>
<reference evidence="4 6" key="1">
    <citation type="journal article" date="2017" name="Nature">
        <title>The sunflower genome provides insights into oil metabolism, flowering and Asterid evolution.</title>
        <authorList>
            <person name="Badouin H."/>
            <person name="Gouzy J."/>
            <person name="Grassa C.J."/>
            <person name="Murat F."/>
            <person name="Staton S.E."/>
            <person name="Cottret L."/>
            <person name="Lelandais-Briere C."/>
            <person name="Owens G.L."/>
            <person name="Carrere S."/>
            <person name="Mayjonade B."/>
            <person name="Legrand L."/>
            <person name="Gill N."/>
            <person name="Kane N.C."/>
            <person name="Bowers J.E."/>
            <person name="Hubner S."/>
            <person name="Bellec A."/>
            <person name="Berard A."/>
            <person name="Berges H."/>
            <person name="Blanchet N."/>
            <person name="Boniface M.C."/>
            <person name="Brunel D."/>
            <person name="Catrice O."/>
            <person name="Chaidir N."/>
            <person name="Claudel C."/>
            <person name="Donnadieu C."/>
            <person name="Faraut T."/>
            <person name="Fievet G."/>
            <person name="Helmstetter N."/>
            <person name="King M."/>
            <person name="Knapp S.J."/>
            <person name="Lai Z."/>
            <person name="Le Paslier M.C."/>
            <person name="Lippi Y."/>
            <person name="Lorenzon L."/>
            <person name="Mandel J.R."/>
            <person name="Marage G."/>
            <person name="Marchand G."/>
            <person name="Marquand E."/>
            <person name="Bret-Mestries E."/>
            <person name="Morien E."/>
            <person name="Nambeesan S."/>
            <person name="Nguyen T."/>
            <person name="Pegot-Espagnet P."/>
            <person name="Pouilly N."/>
            <person name="Raftis F."/>
            <person name="Sallet E."/>
            <person name="Schiex T."/>
            <person name="Thomas J."/>
            <person name="Vandecasteele C."/>
            <person name="Vares D."/>
            <person name="Vear F."/>
            <person name="Vautrin S."/>
            <person name="Crespi M."/>
            <person name="Mangin B."/>
            <person name="Burke J.M."/>
            <person name="Salse J."/>
            <person name="Munos S."/>
            <person name="Vincourt P."/>
            <person name="Rieseberg L.H."/>
            <person name="Langlade N.B."/>
        </authorList>
    </citation>
    <scope>NUCLEOTIDE SEQUENCE [LARGE SCALE GENOMIC DNA]</scope>
    <source>
        <strain evidence="6">cv. SF193</strain>
        <tissue evidence="4">Leaves</tissue>
    </source>
</reference>
<dbReference type="FunCoup" id="A0A251TAU6">
    <property type="interactions" value="1822"/>
</dbReference>
<proteinExistence type="predicted"/>
<protein>
    <submittedName>
        <fullName evidence="4">GPI-anchored protein LORELEI</fullName>
    </submittedName>
    <submittedName>
        <fullName evidence="5">Putative LORELEI-LIKE-GPI-ANCHORED PROTEIN 1</fullName>
    </submittedName>
</protein>
<evidence type="ECO:0000256" key="1">
    <source>
        <dbReference type="SAM" id="Phobius"/>
    </source>
</evidence>
<gene>
    <name evidence="5" type="primary">LLG1</name>
    <name evidence="5" type="ORF">HannXRQ_Chr11g0335491</name>
    <name evidence="4" type="ORF">HanXRQr2_Chr11g0482381</name>
</gene>
<keyword evidence="2" id="KW-0732">Signal</keyword>
<keyword evidence="1" id="KW-0472">Membrane</keyword>
<reference evidence="4" key="3">
    <citation type="submission" date="2020-06" db="EMBL/GenBank/DDBJ databases">
        <title>Helianthus annuus Genome sequencing and assembly Release 2.</title>
        <authorList>
            <person name="Gouzy J."/>
            <person name="Langlade N."/>
            <person name="Munos S."/>
        </authorList>
    </citation>
    <scope>NUCLEOTIDE SEQUENCE</scope>
    <source>
        <tissue evidence="4">Leaves</tissue>
    </source>
</reference>
<dbReference type="Pfam" id="PF26578">
    <property type="entry name" value="LLG1"/>
    <property type="match status" value="1"/>
</dbReference>
<dbReference type="PANTHER" id="PTHR31533">
    <property type="entry name" value="GPI-ANCHORED PROTEIN LLG1-RELATED-RELATED"/>
    <property type="match status" value="1"/>
</dbReference>
<keyword evidence="6" id="KW-1185">Reference proteome</keyword>
<dbReference type="InterPro" id="IPR039307">
    <property type="entry name" value="LORELEI-like"/>
</dbReference>
<evidence type="ECO:0000256" key="2">
    <source>
        <dbReference type="SAM" id="SignalP"/>
    </source>
</evidence>
<dbReference type="EMBL" id="CM007900">
    <property type="protein sequence ID" value="OTG07883.1"/>
    <property type="molecule type" value="Genomic_DNA"/>
</dbReference>
<evidence type="ECO:0000259" key="3">
    <source>
        <dbReference type="Pfam" id="PF26578"/>
    </source>
</evidence>
<feature type="domain" description="GPI-anchored protein LLG1-like" evidence="3">
    <location>
        <begin position="54"/>
        <end position="130"/>
    </location>
</feature>
<keyword evidence="1" id="KW-1133">Transmembrane helix</keyword>
<dbReference type="OMA" id="CWFAVFF"/>
<reference evidence="5" key="2">
    <citation type="submission" date="2017-02" db="EMBL/GenBank/DDBJ databases">
        <title>Sunflower complete genome.</title>
        <authorList>
            <person name="Langlade N."/>
            <person name="Munos S."/>
        </authorList>
    </citation>
    <scope>NUCLEOTIDE SEQUENCE [LARGE SCALE GENOMIC DNA]</scope>
    <source>
        <tissue evidence="5">Leaves</tissue>
    </source>
</reference>
<dbReference type="STRING" id="4232.A0A251TAU6"/>
<dbReference type="InParanoid" id="A0A251TAU6"/>
<evidence type="ECO:0000313" key="4">
    <source>
        <dbReference type="EMBL" id="KAF5781340.1"/>
    </source>
</evidence>
<dbReference type="AlphaFoldDB" id="A0A251TAU6"/>
<feature type="transmembrane region" description="Helical" evidence="1">
    <location>
        <begin position="154"/>
        <end position="173"/>
    </location>
</feature>
<evidence type="ECO:0000313" key="5">
    <source>
        <dbReference type="EMBL" id="OTG07883.1"/>
    </source>
</evidence>
<evidence type="ECO:0000313" key="6">
    <source>
        <dbReference type="Proteomes" id="UP000215914"/>
    </source>
</evidence>
<dbReference type="InterPro" id="IPR058888">
    <property type="entry name" value="LLG1-like"/>
</dbReference>